<proteinExistence type="inferred from homology"/>
<reference evidence="8 9" key="1">
    <citation type="submission" date="2020-07" db="EMBL/GenBank/DDBJ databases">
        <title>Genomic Encyclopedia of Type Strains, Phase IV (KMG-V): Genome sequencing to study the core and pangenomes of soil and plant-associated prokaryotes.</title>
        <authorList>
            <person name="Whitman W."/>
        </authorList>
    </citation>
    <scope>NUCLEOTIDE SEQUENCE [LARGE SCALE GENOMIC DNA]</scope>
    <source>
        <strain evidence="8 9">X4EP2</strain>
    </source>
</reference>
<evidence type="ECO:0000259" key="7">
    <source>
        <dbReference type="Pfam" id="PF13354"/>
    </source>
</evidence>
<dbReference type="PANTHER" id="PTHR35333">
    <property type="entry name" value="BETA-LACTAMASE"/>
    <property type="match status" value="1"/>
</dbReference>
<evidence type="ECO:0000313" key="8">
    <source>
        <dbReference type="EMBL" id="NYF81361.1"/>
    </source>
</evidence>
<dbReference type="EMBL" id="JACCCW010000002">
    <property type="protein sequence ID" value="NYF81361.1"/>
    <property type="molecule type" value="Genomic_DNA"/>
</dbReference>
<dbReference type="PANTHER" id="PTHR35333:SF3">
    <property type="entry name" value="BETA-LACTAMASE-TYPE TRANSPEPTIDASE FOLD CONTAINING PROTEIN"/>
    <property type="match status" value="1"/>
</dbReference>
<dbReference type="PROSITE" id="PS00146">
    <property type="entry name" value="BETA_LACTAMASE_A"/>
    <property type="match status" value="1"/>
</dbReference>
<gene>
    <name evidence="8" type="ORF">HDF17_003681</name>
</gene>
<keyword evidence="9" id="KW-1185">Reference proteome</keyword>
<evidence type="ECO:0000256" key="2">
    <source>
        <dbReference type="ARBA" id="ARBA00009009"/>
    </source>
</evidence>
<dbReference type="RefSeq" id="WP_179493181.1">
    <property type="nucleotide sequence ID" value="NZ_JACCCW010000002.1"/>
</dbReference>
<evidence type="ECO:0000256" key="4">
    <source>
        <dbReference type="ARBA" id="ARBA00022801"/>
    </source>
</evidence>
<dbReference type="EC" id="3.5.2.6" evidence="3 6"/>
<evidence type="ECO:0000256" key="6">
    <source>
        <dbReference type="RuleBase" id="RU361140"/>
    </source>
</evidence>
<protein>
    <recommendedName>
        <fullName evidence="3 6">Beta-lactamase</fullName>
        <ecNumber evidence="3 6">3.5.2.6</ecNumber>
    </recommendedName>
</protein>
<dbReference type="Pfam" id="PF13354">
    <property type="entry name" value="Beta-lactamase2"/>
    <property type="match status" value="1"/>
</dbReference>
<dbReference type="PRINTS" id="PR00118">
    <property type="entry name" value="BLACTAMASEA"/>
</dbReference>
<dbReference type="Gene3D" id="3.40.710.10">
    <property type="entry name" value="DD-peptidase/beta-lactamase superfamily"/>
    <property type="match status" value="1"/>
</dbReference>
<dbReference type="InterPro" id="IPR000871">
    <property type="entry name" value="Beta-lactam_class-A"/>
</dbReference>
<evidence type="ECO:0000313" key="9">
    <source>
        <dbReference type="Proteomes" id="UP000589520"/>
    </source>
</evidence>
<comment type="similarity">
    <text evidence="2 6">Belongs to the class-A beta-lactamase family.</text>
</comment>
<dbReference type="NCBIfam" id="NF033103">
    <property type="entry name" value="bla_class_A"/>
    <property type="match status" value="1"/>
</dbReference>
<accession>A0A7Y9PK71</accession>
<dbReference type="InterPro" id="IPR012338">
    <property type="entry name" value="Beta-lactam/transpept-like"/>
</dbReference>
<evidence type="ECO:0000256" key="5">
    <source>
        <dbReference type="ARBA" id="ARBA00023251"/>
    </source>
</evidence>
<comment type="caution">
    <text evidence="8">The sequence shown here is derived from an EMBL/GenBank/DDBJ whole genome shotgun (WGS) entry which is preliminary data.</text>
</comment>
<dbReference type="InterPro" id="IPR023650">
    <property type="entry name" value="Beta-lactam_class-A_AS"/>
</dbReference>
<dbReference type="GO" id="GO:0030655">
    <property type="term" value="P:beta-lactam antibiotic catabolic process"/>
    <property type="evidence" value="ECO:0007669"/>
    <property type="project" value="InterPro"/>
</dbReference>
<dbReference type="GO" id="GO:0008800">
    <property type="term" value="F:beta-lactamase activity"/>
    <property type="evidence" value="ECO:0007669"/>
    <property type="project" value="UniProtKB-UniRule"/>
</dbReference>
<dbReference type="GO" id="GO:0046677">
    <property type="term" value="P:response to antibiotic"/>
    <property type="evidence" value="ECO:0007669"/>
    <property type="project" value="UniProtKB-UniRule"/>
</dbReference>
<dbReference type="InterPro" id="IPR045155">
    <property type="entry name" value="Beta-lactam_cat"/>
</dbReference>
<evidence type="ECO:0000256" key="3">
    <source>
        <dbReference type="ARBA" id="ARBA00012865"/>
    </source>
</evidence>
<sequence>MITRRDVLAMGGFVVGGSVMLPRVLRAETSGRFRGLPASLAQLEKANAGRLGVAVFDTGSGERSGYRVDERFAMCSTFKMLLAAAVLQRVDAGREHLDRAVAIPAKPLVHYSPLTEEHAGGSMTVAELCHAILTRSDNTAANLLLDTLGGPGGITRFARSIGDTVTRLDRTETSLNEALPGDPRDTTSPAAMVGNLRAVLLGDVLSAAMRNQLVEWMVANKTGDNSLRAGLPHDWRVGDKTGSNGETTTNDIAILWPVNRKPVLVTAYLTECAGPEEKRKAVLAEVGRLVAVALQAG</sequence>
<keyword evidence="5 6" id="KW-0046">Antibiotic resistance</keyword>
<dbReference type="AlphaFoldDB" id="A0A7Y9PK71"/>
<comment type="catalytic activity">
    <reaction evidence="1 6">
        <text>a beta-lactam + H2O = a substituted beta-amino acid</text>
        <dbReference type="Rhea" id="RHEA:20401"/>
        <dbReference type="ChEBI" id="CHEBI:15377"/>
        <dbReference type="ChEBI" id="CHEBI:35627"/>
        <dbReference type="ChEBI" id="CHEBI:140347"/>
        <dbReference type="EC" id="3.5.2.6"/>
    </reaction>
</comment>
<dbReference type="Proteomes" id="UP000589520">
    <property type="component" value="Unassembled WGS sequence"/>
</dbReference>
<dbReference type="SUPFAM" id="SSF56601">
    <property type="entry name" value="beta-lactamase/transpeptidase-like"/>
    <property type="match status" value="1"/>
</dbReference>
<name>A0A7Y9PK71_9BACT</name>
<organism evidence="8 9">
    <name type="scientific">Granulicella arctica</name>
    <dbReference type="NCBI Taxonomy" id="940613"/>
    <lineage>
        <taxon>Bacteria</taxon>
        <taxon>Pseudomonadati</taxon>
        <taxon>Acidobacteriota</taxon>
        <taxon>Terriglobia</taxon>
        <taxon>Terriglobales</taxon>
        <taxon>Acidobacteriaceae</taxon>
        <taxon>Granulicella</taxon>
    </lineage>
</organism>
<evidence type="ECO:0000256" key="1">
    <source>
        <dbReference type="ARBA" id="ARBA00001526"/>
    </source>
</evidence>
<keyword evidence="4 6" id="KW-0378">Hydrolase</keyword>
<feature type="domain" description="Beta-lactamase class A catalytic" evidence="7">
    <location>
        <begin position="52"/>
        <end position="267"/>
    </location>
</feature>